<dbReference type="SUPFAM" id="SSF57997">
    <property type="entry name" value="Tropomyosin"/>
    <property type="match status" value="1"/>
</dbReference>
<feature type="compositionally biased region" description="Basic and acidic residues" evidence="2">
    <location>
        <begin position="964"/>
        <end position="975"/>
    </location>
</feature>
<evidence type="ECO:0000256" key="1">
    <source>
        <dbReference type="SAM" id="Coils"/>
    </source>
</evidence>
<keyword evidence="4" id="KW-1185">Reference proteome</keyword>
<keyword evidence="1" id="KW-0175">Coiled coil</keyword>
<feature type="compositionally biased region" description="Basic and acidic residues" evidence="2">
    <location>
        <begin position="240"/>
        <end position="257"/>
    </location>
</feature>
<feature type="region of interest" description="Disordered" evidence="2">
    <location>
        <begin position="964"/>
        <end position="984"/>
    </location>
</feature>
<feature type="compositionally biased region" description="Polar residues" evidence="2">
    <location>
        <begin position="26"/>
        <end position="55"/>
    </location>
</feature>
<feature type="region of interest" description="Disordered" evidence="2">
    <location>
        <begin position="1"/>
        <end position="152"/>
    </location>
</feature>
<feature type="compositionally biased region" description="Polar residues" evidence="2">
    <location>
        <begin position="80"/>
        <end position="111"/>
    </location>
</feature>
<feature type="compositionally biased region" description="Polar residues" evidence="2">
    <location>
        <begin position="134"/>
        <end position="149"/>
    </location>
</feature>
<evidence type="ECO:0000313" key="3">
    <source>
        <dbReference type="EMBL" id="KAL3822719.1"/>
    </source>
</evidence>
<sequence>MWPTMPRSEERPSRPPSGLVRGGNGSRLTYSGTSPAGNMLSKVSQQRSLSPSVRSQMHYRGSGESDNDNDDGKDDDSLDTYVSVSTKGGKSYDENSISKVDTSARSSSSQKKLVRDDHSKSTSESSRILRETSHAFNKSMITRPSSTASVVKKMKSQYEGYGVKSSPSSSSSAEILDKLKSDINSLALLRSQTQDDYPEQYPENEFSRLRRSSSFTSSSPGRLLNSRNDRGRSKPTIRSSMHDSVKSHDHGGNDGRSESSITVASRGHRVESDQADARSTSSFPSSAHGRLIDSRNNIGNSKMTVRSAQYDGIGGNDERLQLSMSVASCIDIVESDRTDDRSKPSIPTRARSVDRIFRVSDPGGTTRDDASSISQPSRLWENQKKKEKGLEMAAENNELLKQLQETVRTLKEESIKTIERYESKMSDFLDIRSQLDKSKSKEEELARMLRGVLSNVESQQSVTSEELSIVYKLRESEVVLLEEKLKGAMTEIAAKTTAIQNMESDMAMLQRSCQQDIEKTQQRLYDKMDELSSKSMKKVTKLQHHLEESESDYHKLNEKTTKILDQLSKSEGENRILRESMNKTKEDAEQAVAAVKKVLEEVKEEKQEEISNLRHSFLVAKEEAHAANEQTRNLKQDIDKMEEENNRLELALAETNVAKVNMELELNNIKGELENLTSNKIANIEVEKRRHAAQIEKLETNLFETKAKHALTESAFKKSIEKEKEINAQVTVKLEKAEQEIGVLNGLLQERDKRLAEMSQVEEMMKLKIQHAEQNIDAKDRTLSAYKEQLIEAKQETEMMQAKVQQVEEQNDALKGKVHEKDVQLMDQNKEKGILQKQVDDLLCEVETYKTKIPAYKAKVNRLTTDLGEAQTKARMTENEVSSLQSELVRINKQLELCEKQESVARERESKLNGTIQDLQSKLQMADMNLERTESSAQKRESTLNGTIQDLQSELQIVQTNLERTESNAQERESKLNSTVQDARKRESKLNDTIQDLQSELQIVQTNLERTESDAQERESKLNSTVQDLRSELDVTKMNLEQVNIKLSNLHIEGDARKGQLKSALQSLDEMMAYITAMQSENDGVVASLESDLENAIKMKQDVEREMTKRIVALEQIKNEQCEAIKLQDEEHKKLLQDLENCRVDAIKEVTKLKDEFAENLAEVMEKGSCNEGLLNKQLKQLEKQSESLTFELEERIHQIAAERESKQELELDLQKISLELQENQKKLEQYSRLTNENSKLSERLRDAENEIAQLKELMEKSNHDELAKKLEKKVKSEKALRVEMAQLRSEVARMNSNEKHLEDHVASLEEQINEMVSDYESKLRLQATKVASE</sequence>
<feature type="coiled-coil region" evidence="1">
    <location>
        <begin position="1136"/>
        <end position="1319"/>
    </location>
</feature>
<feature type="compositionally biased region" description="Low complexity" evidence="2">
    <location>
        <begin position="212"/>
        <end position="224"/>
    </location>
</feature>
<feature type="region of interest" description="Disordered" evidence="2">
    <location>
        <begin position="359"/>
        <end position="383"/>
    </location>
</feature>
<evidence type="ECO:0000256" key="2">
    <source>
        <dbReference type="SAM" id="MobiDB-lite"/>
    </source>
</evidence>
<name>A0ABD3SDW8_9STRA</name>
<dbReference type="Proteomes" id="UP001530377">
    <property type="component" value="Unassembled WGS sequence"/>
</dbReference>
<proteinExistence type="predicted"/>
<feature type="coiled-coil region" evidence="1">
    <location>
        <begin position="539"/>
        <end position="740"/>
    </location>
</feature>
<protein>
    <submittedName>
        <fullName evidence="3">Uncharacterized protein</fullName>
    </submittedName>
</protein>
<comment type="caution">
    <text evidence="3">The sequence shown here is derived from an EMBL/GenBank/DDBJ whole genome shotgun (WGS) entry which is preliminary data.</text>
</comment>
<dbReference type="Gene3D" id="1.20.5.170">
    <property type="match status" value="1"/>
</dbReference>
<evidence type="ECO:0000313" key="4">
    <source>
        <dbReference type="Proteomes" id="UP001530377"/>
    </source>
</evidence>
<gene>
    <name evidence="3" type="ORF">ACHAXA_000984</name>
</gene>
<feature type="region of interest" description="Disordered" evidence="2">
    <location>
        <begin position="190"/>
        <end position="297"/>
    </location>
</feature>
<feature type="compositionally biased region" description="Acidic residues" evidence="2">
    <location>
        <begin position="65"/>
        <end position="78"/>
    </location>
</feature>
<dbReference type="PANTHER" id="PTHR23159">
    <property type="entry name" value="CENTROSOMAL PROTEIN 2"/>
    <property type="match status" value="1"/>
</dbReference>
<accession>A0ABD3SDW8</accession>
<feature type="compositionally biased region" description="Basic and acidic residues" evidence="2">
    <location>
        <begin position="113"/>
        <end position="133"/>
    </location>
</feature>
<organism evidence="3 4">
    <name type="scientific">Cyclostephanos tholiformis</name>
    <dbReference type="NCBI Taxonomy" id="382380"/>
    <lineage>
        <taxon>Eukaryota</taxon>
        <taxon>Sar</taxon>
        <taxon>Stramenopiles</taxon>
        <taxon>Ochrophyta</taxon>
        <taxon>Bacillariophyta</taxon>
        <taxon>Coscinodiscophyceae</taxon>
        <taxon>Thalassiosirophycidae</taxon>
        <taxon>Stephanodiscales</taxon>
        <taxon>Stephanodiscaceae</taxon>
        <taxon>Cyclostephanos</taxon>
    </lineage>
</organism>
<feature type="coiled-coil region" evidence="1">
    <location>
        <begin position="393"/>
        <end position="420"/>
    </location>
</feature>
<dbReference type="EMBL" id="JALLPB020000057">
    <property type="protein sequence ID" value="KAL3822719.1"/>
    <property type="molecule type" value="Genomic_DNA"/>
</dbReference>
<reference evidence="3 4" key="1">
    <citation type="submission" date="2024-10" db="EMBL/GenBank/DDBJ databases">
        <title>Updated reference genomes for cyclostephanoid diatoms.</title>
        <authorList>
            <person name="Roberts W.R."/>
            <person name="Alverson A.J."/>
        </authorList>
    </citation>
    <scope>NUCLEOTIDE SEQUENCE [LARGE SCALE GENOMIC DNA]</scope>
    <source>
        <strain evidence="3 4">AJA228-03</strain>
    </source>
</reference>
<feature type="coiled-coil region" evidence="1">
    <location>
        <begin position="769"/>
        <end position="824"/>
    </location>
</feature>
<dbReference type="PANTHER" id="PTHR23159:SF31">
    <property type="entry name" value="CENTROSOME-ASSOCIATED PROTEIN CEP250 ISOFORM X1"/>
    <property type="match status" value="1"/>
</dbReference>